<dbReference type="Pfam" id="PF07690">
    <property type="entry name" value="MFS_1"/>
    <property type="match status" value="1"/>
</dbReference>
<evidence type="ECO:0000256" key="3">
    <source>
        <dbReference type="ARBA" id="ARBA00022692"/>
    </source>
</evidence>
<evidence type="ECO:0000256" key="8">
    <source>
        <dbReference type="SAM" id="Phobius"/>
    </source>
</evidence>
<sequence>MTESNRTASGTPVPGRAWLMLALATVGFAVNFWAWALLSPLGPRFKDGLDLSSFEQSLLVAVPVVVGSLGRIPVGALTDRFGGRVMFPIVSAATIVPVLYLGLAGHSSLAALLVGGFFLGIGGTAFAVGVPLVNAWFPPERRGLAIGVFGAGMGGTAISALTTVKLVDANSMSTPFLITAGVLAVYAVAAALLLRDAPGRTVPSEPLARRLAATVRLPITRQASALYAVAFGGYVAFSVYLPTYLKTGYGLSQADAANRMAGFVLLAVAMRPFGGWLSDRIGPVRVLAASLTTVVAGAVAQAFTPALAPVGTIAFLAMAAALGAGSGATFALVALRTPADQVGSVTGVVGAAGGLGGFLPPLVMGSLYGAYESYAIGLVLLAIVSAGALAFTLTAVRAPHAGGEGKARTGRRREPRTSGTTA</sequence>
<evidence type="ECO:0000313" key="11">
    <source>
        <dbReference type="Proteomes" id="UP000515307"/>
    </source>
</evidence>
<evidence type="ECO:0000256" key="5">
    <source>
        <dbReference type="ARBA" id="ARBA00023063"/>
    </source>
</evidence>
<feature type="transmembrane region" description="Helical" evidence="8">
    <location>
        <begin position="18"/>
        <end position="38"/>
    </location>
</feature>
<evidence type="ECO:0000256" key="1">
    <source>
        <dbReference type="ARBA" id="ARBA00004651"/>
    </source>
</evidence>
<feature type="transmembrane region" description="Helical" evidence="8">
    <location>
        <begin position="144"/>
        <end position="164"/>
    </location>
</feature>
<evidence type="ECO:0000256" key="2">
    <source>
        <dbReference type="ARBA" id="ARBA00008432"/>
    </source>
</evidence>
<keyword evidence="6 8" id="KW-0472">Membrane</keyword>
<dbReference type="PROSITE" id="PS50850">
    <property type="entry name" value="MFS"/>
    <property type="match status" value="1"/>
</dbReference>
<dbReference type="KEGG" id="sfiy:F0344_06535"/>
<feature type="region of interest" description="Disordered" evidence="7">
    <location>
        <begin position="401"/>
        <end position="422"/>
    </location>
</feature>
<dbReference type="Gene3D" id="1.20.1250.20">
    <property type="entry name" value="MFS general substrate transporter like domains"/>
    <property type="match status" value="2"/>
</dbReference>
<feature type="transmembrane region" description="Helical" evidence="8">
    <location>
        <begin position="313"/>
        <end position="335"/>
    </location>
</feature>
<evidence type="ECO:0000313" key="10">
    <source>
        <dbReference type="EMBL" id="QNE79096.1"/>
    </source>
</evidence>
<feature type="transmembrane region" description="Helical" evidence="8">
    <location>
        <begin position="109"/>
        <end position="137"/>
    </location>
</feature>
<reference evidence="11" key="1">
    <citation type="submission" date="2019-10" db="EMBL/GenBank/DDBJ databases">
        <title>Antimicrobial potential of Antarctic Bacteria.</title>
        <authorList>
            <person name="Benaud N."/>
            <person name="Edwards R.J."/>
            <person name="Ferrari B.C."/>
        </authorList>
    </citation>
    <scope>NUCLEOTIDE SEQUENCE [LARGE SCALE GENOMIC DNA]</scope>
    <source>
        <strain evidence="11">NBSH44</strain>
    </source>
</reference>
<feature type="transmembrane region" description="Helical" evidence="8">
    <location>
        <begin position="347"/>
        <end position="368"/>
    </location>
</feature>
<dbReference type="InterPro" id="IPR044772">
    <property type="entry name" value="NO3_transporter"/>
</dbReference>
<evidence type="ECO:0000256" key="4">
    <source>
        <dbReference type="ARBA" id="ARBA00022989"/>
    </source>
</evidence>
<keyword evidence="4 8" id="KW-1133">Transmembrane helix</keyword>
<keyword evidence="5" id="KW-0534">Nitrate assimilation</keyword>
<dbReference type="RefSeq" id="WP_374940143.1">
    <property type="nucleotide sequence ID" value="NZ_CP045702.1"/>
</dbReference>
<keyword evidence="3 8" id="KW-0812">Transmembrane</keyword>
<comment type="subcellular location">
    <subcellularLocation>
        <location evidence="1">Cell membrane</location>
        <topology evidence="1">Multi-pass membrane protein</topology>
    </subcellularLocation>
</comment>
<dbReference type="GO" id="GO:0015112">
    <property type="term" value="F:nitrate transmembrane transporter activity"/>
    <property type="evidence" value="ECO:0007669"/>
    <property type="project" value="InterPro"/>
</dbReference>
<feature type="transmembrane region" description="Helical" evidence="8">
    <location>
        <begin position="85"/>
        <end position="103"/>
    </location>
</feature>
<dbReference type="Proteomes" id="UP000515307">
    <property type="component" value="Chromosome"/>
</dbReference>
<feature type="transmembrane region" description="Helical" evidence="8">
    <location>
        <begin position="176"/>
        <end position="194"/>
    </location>
</feature>
<dbReference type="SUPFAM" id="SSF103473">
    <property type="entry name" value="MFS general substrate transporter"/>
    <property type="match status" value="1"/>
</dbReference>
<dbReference type="GO" id="GO:0042128">
    <property type="term" value="P:nitrate assimilation"/>
    <property type="evidence" value="ECO:0007669"/>
    <property type="project" value="UniProtKB-KW"/>
</dbReference>
<dbReference type="InterPro" id="IPR036259">
    <property type="entry name" value="MFS_trans_sf"/>
</dbReference>
<evidence type="ECO:0000259" key="9">
    <source>
        <dbReference type="PROSITE" id="PS50850"/>
    </source>
</evidence>
<dbReference type="AlphaFoldDB" id="A0A7G7BUT1"/>
<dbReference type="EMBL" id="CP045702">
    <property type="protein sequence ID" value="QNE79096.1"/>
    <property type="molecule type" value="Genomic_DNA"/>
</dbReference>
<dbReference type="GO" id="GO:0005886">
    <property type="term" value="C:plasma membrane"/>
    <property type="evidence" value="ECO:0007669"/>
    <property type="project" value="UniProtKB-SubCell"/>
</dbReference>
<feature type="transmembrane region" description="Helical" evidence="8">
    <location>
        <begin position="286"/>
        <end position="307"/>
    </location>
</feature>
<feature type="transmembrane region" description="Helical" evidence="8">
    <location>
        <begin position="256"/>
        <end position="274"/>
    </location>
</feature>
<gene>
    <name evidence="10" type="ORF">F0344_06535</name>
</gene>
<keyword evidence="11" id="KW-1185">Reference proteome</keyword>
<protein>
    <submittedName>
        <fullName evidence="10">MFS transporter</fullName>
    </submittedName>
</protein>
<accession>A0A7G7BUT1</accession>
<organism evidence="10 11">
    <name type="scientific">Streptomyces finlayi</name>
    <dbReference type="NCBI Taxonomy" id="67296"/>
    <lineage>
        <taxon>Bacteria</taxon>
        <taxon>Bacillati</taxon>
        <taxon>Actinomycetota</taxon>
        <taxon>Actinomycetes</taxon>
        <taxon>Kitasatosporales</taxon>
        <taxon>Streptomycetaceae</taxon>
        <taxon>Streptomyces</taxon>
    </lineage>
</organism>
<name>A0A7G7BUT1_9ACTN</name>
<evidence type="ECO:0000256" key="6">
    <source>
        <dbReference type="ARBA" id="ARBA00023136"/>
    </source>
</evidence>
<evidence type="ECO:0000256" key="7">
    <source>
        <dbReference type="SAM" id="MobiDB-lite"/>
    </source>
</evidence>
<feature type="transmembrane region" description="Helical" evidence="8">
    <location>
        <begin position="58"/>
        <end position="78"/>
    </location>
</feature>
<dbReference type="InterPro" id="IPR020846">
    <property type="entry name" value="MFS_dom"/>
</dbReference>
<feature type="transmembrane region" description="Helical" evidence="8">
    <location>
        <begin position="225"/>
        <end position="244"/>
    </location>
</feature>
<comment type="similarity">
    <text evidence="2">Belongs to the major facilitator superfamily. Nitrate/nitrite porter (TC 2.A.1.8) family.</text>
</comment>
<proteinExistence type="inferred from homology"/>
<dbReference type="PANTHER" id="PTHR23515">
    <property type="entry name" value="HIGH-AFFINITY NITRATE TRANSPORTER 2.3"/>
    <property type="match status" value="1"/>
</dbReference>
<feature type="domain" description="Major facilitator superfamily (MFS) profile" evidence="9">
    <location>
        <begin position="20"/>
        <end position="400"/>
    </location>
</feature>
<feature type="transmembrane region" description="Helical" evidence="8">
    <location>
        <begin position="374"/>
        <end position="396"/>
    </location>
</feature>
<dbReference type="InterPro" id="IPR011701">
    <property type="entry name" value="MFS"/>
</dbReference>